<dbReference type="Gene3D" id="1.10.8.20">
    <property type="entry name" value="N-terminal domain of phosphatidylinositol transfer protein sec14p"/>
    <property type="match status" value="1"/>
</dbReference>
<dbReference type="SUPFAM" id="SSF46938">
    <property type="entry name" value="CRAL/TRIO N-terminal domain"/>
    <property type="match status" value="1"/>
</dbReference>
<organism evidence="2">
    <name type="scientific">Culex pipiens</name>
    <name type="common">House mosquito</name>
    <dbReference type="NCBI Taxonomy" id="7175"/>
    <lineage>
        <taxon>Eukaryota</taxon>
        <taxon>Metazoa</taxon>
        <taxon>Ecdysozoa</taxon>
        <taxon>Arthropoda</taxon>
        <taxon>Hexapoda</taxon>
        <taxon>Insecta</taxon>
        <taxon>Pterygota</taxon>
        <taxon>Neoptera</taxon>
        <taxon>Endopterygota</taxon>
        <taxon>Diptera</taxon>
        <taxon>Nematocera</taxon>
        <taxon>Culicoidea</taxon>
        <taxon>Culicidae</taxon>
        <taxon>Culicinae</taxon>
        <taxon>Culicini</taxon>
        <taxon>Culex</taxon>
        <taxon>Culex</taxon>
    </lineage>
</organism>
<protein>
    <submittedName>
        <fullName evidence="2">Alpha-tocopherol transfer protein-like</fullName>
    </submittedName>
</protein>
<dbReference type="SMART" id="SM01100">
    <property type="entry name" value="CRAL_TRIO_N"/>
    <property type="match status" value="1"/>
</dbReference>
<dbReference type="Gene3D" id="1.20.5.1200">
    <property type="entry name" value="Alpha-tocopherol transfer"/>
    <property type="match status" value="1"/>
</dbReference>
<evidence type="ECO:0000259" key="1">
    <source>
        <dbReference type="PROSITE" id="PS50191"/>
    </source>
</evidence>
<dbReference type="InterPro" id="IPR036865">
    <property type="entry name" value="CRAL-TRIO_dom_sf"/>
</dbReference>
<dbReference type="InterPro" id="IPR001251">
    <property type="entry name" value="CRAL-TRIO_dom"/>
</dbReference>
<feature type="domain" description="CRAL-TRIO" evidence="1">
    <location>
        <begin position="93"/>
        <end position="259"/>
    </location>
</feature>
<dbReference type="GO" id="GO:1902936">
    <property type="term" value="F:phosphatidylinositol bisphosphate binding"/>
    <property type="evidence" value="ECO:0007669"/>
    <property type="project" value="TreeGrafter"/>
</dbReference>
<proteinExistence type="predicted"/>
<dbReference type="InterPro" id="IPR011074">
    <property type="entry name" value="CRAL/TRIO_N_dom"/>
</dbReference>
<dbReference type="PRINTS" id="PR00180">
    <property type="entry name" value="CRETINALDHBP"/>
</dbReference>
<evidence type="ECO:0000313" key="2">
    <source>
        <dbReference type="EMBL" id="CAG6576541.1"/>
    </source>
</evidence>
<dbReference type="EMBL" id="HBUE01190350">
    <property type="protein sequence ID" value="CAG6524853.1"/>
    <property type="molecule type" value="Transcribed_RNA"/>
</dbReference>
<reference evidence="2" key="1">
    <citation type="submission" date="2021-05" db="EMBL/GenBank/DDBJ databases">
        <authorList>
            <person name="Alioto T."/>
            <person name="Alioto T."/>
            <person name="Gomez Garrido J."/>
        </authorList>
    </citation>
    <scope>NUCLEOTIDE SEQUENCE</scope>
</reference>
<dbReference type="GO" id="GO:0016020">
    <property type="term" value="C:membrane"/>
    <property type="evidence" value="ECO:0007669"/>
    <property type="project" value="TreeGrafter"/>
</dbReference>
<sequence length="312" mass="36055">MVNLAIRPVPEPLCKKARAELNEQPERIQEDIALLRQWIAKSPHLRSRIDDQFLVAFLRGCKYSLERAKEKLDMFYTVRTMSPELIRTRDPLDPKTREIIRMGVGVPLPLTDGPDAPRVLLIRPAAYDPPRTTIEEVIRVSTMANDIMMLEDDNFVIAGQVGILDLSNVTVNHFLQFTPSFVKKMTMMSQEASPLRQKGFHYINTPSGFEVVFNMFKNLMSEKNKSRLYVHGHDMESLYKHVPRRLLPMEYGGEAGPIQNIIDKWEQKIIAYRDYFLEEDQYGTDEKKRPGRPKNAQTLFGVEGSFRKLEVD</sequence>
<dbReference type="InterPro" id="IPR036273">
    <property type="entry name" value="CRAL/TRIO_N_dom_sf"/>
</dbReference>
<dbReference type="Pfam" id="PF00650">
    <property type="entry name" value="CRAL_TRIO"/>
    <property type="match status" value="1"/>
</dbReference>
<dbReference type="SMART" id="SM00516">
    <property type="entry name" value="SEC14"/>
    <property type="match status" value="1"/>
</dbReference>
<dbReference type="Gene3D" id="3.40.525.10">
    <property type="entry name" value="CRAL-TRIO lipid binding domain"/>
    <property type="match status" value="1"/>
</dbReference>
<name>A0A8D8JWQ0_CULPI</name>
<dbReference type="PANTHER" id="PTHR10174:SF216">
    <property type="entry name" value="CRAL-TRIO DOMAIN-CONTAINING PROTEIN-RELATED"/>
    <property type="match status" value="1"/>
</dbReference>
<dbReference type="SUPFAM" id="SSF52087">
    <property type="entry name" value="CRAL/TRIO domain"/>
    <property type="match status" value="1"/>
</dbReference>
<dbReference type="EMBL" id="HBUE01062192">
    <property type="protein sequence ID" value="CAG6469131.1"/>
    <property type="molecule type" value="Transcribed_RNA"/>
</dbReference>
<dbReference type="CDD" id="cd00170">
    <property type="entry name" value="SEC14"/>
    <property type="match status" value="1"/>
</dbReference>
<dbReference type="PANTHER" id="PTHR10174">
    <property type="entry name" value="ALPHA-TOCOPHEROL TRANSFER PROTEIN-RELATED"/>
    <property type="match status" value="1"/>
</dbReference>
<dbReference type="EMBL" id="HBUE01296229">
    <property type="protein sequence ID" value="CAG6576541.1"/>
    <property type="molecule type" value="Transcribed_RNA"/>
</dbReference>
<dbReference type="AlphaFoldDB" id="A0A8D8JWQ0"/>
<dbReference type="EMBL" id="HBUE01062194">
    <property type="protein sequence ID" value="CAG6469132.1"/>
    <property type="molecule type" value="Transcribed_RNA"/>
</dbReference>
<accession>A0A8D8JWQ0</accession>
<dbReference type="PROSITE" id="PS50191">
    <property type="entry name" value="CRAL_TRIO"/>
    <property type="match status" value="1"/>
</dbReference>